<dbReference type="InterPro" id="IPR009029">
    <property type="entry name" value="HMG_CoA_Rdtase_sub-bd_dom_sf"/>
</dbReference>
<evidence type="ECO:0000313" key="5">
    <source>
        <dbReference type="EMBL" id="HGQ64848.1"/>
    </source>
</evidence>
<dbReference type="PROSITE" id="PS00318">
    <property type="entry name" value="HMG_COA_REDUCTASE_2"/>
    <property type="match status" value="1"/>
</dbReference>
<dbReference type="InterPro" id="IPR004553">
    <property type="entry name" value="HMG_CoA_Rdtase_bac-typ"/>
</dbReference>
<keyword evidence="2 3" id="KW-0560">Oxidoreductase</keyword>
<name>A0A7C4NND9_9CREN</name>
<dbReference type="PANTHER" id="PTHR10572">
    <property type="entry name" value="3-HYDROXY-3-METHYLGLUTARYL-COENZYME A REDUCTASE"/>
    <property type="match status" value="1"/>
</dbReference>
<dbReference type="PANTHER" id="PTHR10572:SF24">
    <property type="entry name" value="3-HYDROXY-3-METHYLGLUTARYL-COENZYME A REDUCTASE"/>
    <property type="match status" value="1"/>
</dbReference>
<dbReference type="CDD" id="cd00644">
    <property type="entry name" value="HMG-CoA_reductase_classII"/>
    <property type="match status" value="1"/>
</dbReference>
<proteinExistence type="inferred from homology"/>
<dbReference type="InterPro" id="IPR009023">
    <property type="entry name" value="HMG_CoA_Rdtase_NAD(P)-bd_sf"/>
</dbReference>
<organism evidence="5">
    <name type="scientific">Ignisphaera aggregans</name>
    <dbReference type="NCBI Taxonomy" id="334771"/>
    <lineage>
        <taxon>Archaea</taxon>
        <taxon>Thermoproteota</taxon>
        <taxon>Thermoprotei</taxon>
        <taxon>Desulfurococcales</taxon>
        <taxon>Desulfurococcaceae</taxon>
        <taxon>Ignisphaera</taxon>
    </lineage>
</organism>
<comment type="similarity">
    <text evidence="1 3">Belongs to the HMG-CoA reductase family.</text>
</comment>
<dbReference type="GO" id="GO:0015936">
    <property type="term" value="P:coenzyme A metabolic process"/>
    <property type="evidence" value="ECO:0007669"/>
    <property type="project" value="InterPro"/>
</dbReference>
<accession>A0A7C4NND9</accession>
<dbReference type="EMBL" id="DTBD01000056">
    <property type="protein sequence ID" value="HGQ64848.1"/>
    <property type="molecule type" value="Genomic_DNA"/>
</dbReference>
<dbReference type="EMBL" id="DTCK01000043">
    <property type="protein sequence ID" value="HGQ36657.1"/>
    <property type="molecule type" value="Genomic_DNA"/>
</dbReference>
<dbReference type="SUPFAM" id="SSF55035">
    <property type="entry name" value="NAD-binding domain of HMG-CoA reductase"/>
    <property type="match status" value="1"/>
</dbReference>
<dbReference type="SUPFAM" id="SSF56542">
    <property type="entry name" value="Substrate-binding domain of HMG-CoA reductase"/>
    <property type="match status" value="1"/>
</dbReference>
<dbReference type="Pfam" id="PF00368">
    <property type="entry name" value="HMG-CoA_red"/>
    <property type="match status" value="1"/>
</dbReference>
<dbReference type="Gene3D" id="3.90.770.10">
    <property type="entry name" value="3-hydroxy-3-methylglutaryl-coenzyme A Reductase, Chain A, domain 2"/>
    <property type="match status" value="2"/>
</dbReference>
<evidence type="ECO:0000256" key="3">
    <source>
        <dbReference type="RuleBase" id="RU361219"/>
    </source>
</evidence>
<evidence type="ECO:0000313" key="4">
    <source>
        <dbReference type="EMBL" id="HGQ36657.1"/>
    </source>
</evidence>
<reference evidence="5" key="1">
    <citation type="journal article" date="2020" name="mSystems">
        <title>Genome- and Community-Level Interaction Insights into Carbon Utilization and Element Cycling Functions of Hydrothermarchaeota in Hydrothermal Sediment.</title>
        <authorList>
            <person name="Zhou Z."/>
            <person name="Liu Y."/>
            <person name="Xu W."/>
            <person name="Pan J."/>
            <person name="Luo Z.H."/>
            <person name="Li M."/>
        </authorList>
    </citation>
    <scope>NUCLEOTIDE SEQUENCE [LARGE SCALE GENOMIC DNA]</scope>
    <source>
        <strain evidence="5">SpSt-637</strain>
        <strain evidence="4">SpSt-667</strain>
    </source>
</reference>
<protein>
    <recommendedName>
        <fullName evidence="3">3-hydroxy-3-methylglutaryl coenzyme A reductase</fullName>
        <shortName evidence="3">HMG-CoA reductase</shortName>
    </recommendedName>
</protein>
<dbReference type="InterPro" id="IPR023074">
    <property type="entry name" value="HMG_CoA_Rdtase_cat_sf"/>
</dbReference>
<evidence type="ECO:0000256" key="1">
    <source>
        <dbReference type="ARBA" id="ARBA00007661"/>
    </source>
</evidence>
<dbReference type="Gene3D" id="1.10.8.660">
    <property type="match status" value="1"/>
</dbReference>
<evidence type="ECO:0000256" key="2">
    <source>
        <dbReference type="ARBA" id="ARBA00023002"/>
    </source>
</evidence>
<dbReference type="AlphaFoldDB" id="A0A7C4NND9"/>
<comment type="caution">
    <text evidence="5">The sequence shown here is derived from an EMBL/GenBank/DDBJ whole genome shotgun (WGS) entry which is preliminary data.</text>
</comment>
<dbReference type="InterPro" id="IPR002202">
    <property type="entry name" value="HMG_CoA_Rdtase"/>
</dbReference>
<dbReference type="NCBIfam" id="TIGR00532">
    <property type="entry name" value="HMG_CoA_R_NAD"/>
    <property type="match status" value="1"/>
</dbReference>
<dbReference type="GO" id="GO:0004420">
    <property type="term" value="F:hydroxymethylglutaryl-CoA reductase (NADPH) activity"/>
    <property type="evidence" value="ECO:0007669"/>
    <property type="project" value="InterPro"/>
</dbReference>
<dbReference type="InterPro" id="IPR023076">
    <property type="entry name" value="HMG_CoA_Rdtase_CS"/>
</dbReference>
<sequence>MELAEQRSSRIQGFYSLSIEERLKIIKEWANLTDNEIALLKNFGNLDPNIATCMSENIVGVFCYPFSIAPNFRINGKDYLVPMVIEEPSVVAAASNAARFMRKDEGIKALADKQYMIAQIHVIKSPSPRYSALDILLHKNEILELANSTNKILLTLGGGAKDVKVDVLETRRGPVISIHLVVDVLDAMGANTVNTMAEAVAPFIEKISGGEARLKIVSNYATYRLTKAWVRIAVEDVGLDVAEKIVDASAIAEADIYRAVTHNKGIMNGIIAVALATAQDHRAIEAGAHAYAARSGTYKPLSNWNIENGYLVGTLEIPLQVGVVGGATKTHPVAQIALKILDVKTAKELAEVMAAVGLAQNFAALKALVTSGIQAGHMKLHARNIAIMAGATGELIDIVSETMVREGKISYDYAKEILKKITELNSDK</sequence>
<dbReference type="PROSITE" id="PS50065">
    <property type="entry name" value="HMG_COA_REDUCTASE_4"/>
    <property type="match status" value="1"/>
</dbReference>
<gene>
    <name evidence="5" type="ORF">ENU08_06355</name>
    <name evidence="4" type="ORF">ENU41_08315</name>
</gene>